<dbReference type="OrthoDB" id="9808685at2"/>
<evidence type="ECO:0000259" key="2">
    <source>
        <dbReference type="Pfam" id="PF00109"/>
    </source>
</evidence>
<protein>
    <submittedName>
        <fullName evidence="3">Beta-ketoacyl-ACP synthase</fullName>
    </submittedName>
</protein>
<keyword evidence="1" id="KW-0808">Transferase</keyword>
<gene>
    <name evidence="3" type="ORF">DKG74_12245</name>
</gene>
<proteinExistence type="predicted"/>
<dbReference type="GO" id="GO:0004315">
    <property type="term" value="F:3-oxoacyl-[acyl-carrier-protein] synthase activity"/>
    <property type="evidence" value="ECO:0007669"/>
    <property type="project" value="TreeGrafter"/>
</dbReference>
<sequence>MTREVWITGQGLLSPLGQDLETTWAGLHDPAAIAAAADTGFMPPFTIFPASLPPLDKFVPKRGDQRAMGPLMLSGCVAAAMAMEQAGLLGAAPEVLKQVNLMVGVGGGERDEKVDETILAALNGIDDGNMLAEQLQTELRPTLFLAQLPNLFAGNISIVLGVSGSSRTFMGEEAAGVDAVRVAFERIQGSQADLFLVGSAFNASRQDIPLLYQAGGYLLEDPARPFWQRPKAGMCLGSAGAFLVIESRESAEARGAKPLARLSAVLNDRCRRDAGQASANAAREWAQVAPKPGCAVLSAATGVGPVTAEEHEFLLARVTGPEQAQVRPTAPALGHSVECAFLTNLVLATKAVQEGKLFPALTADPVEAAPARDFDQVVVTTWGHRRGEGLALVERI</sequence>
<dbReference type="InterPro" id="IPR016039">
    <property type="entry name" value="Thiolase-like"/>
</dbReference>
<reference evidence="3 4" key="1">
    <citation type="submission" date="2018-05" db="EMBL/GenBank/DDBJ databases">
        <title>Zavarzinia sp. HR-AS.</title>
        <authorList>
            <person name="Lee Y."/>
            <person name="Jeon C.O."/>
        </authorList>
    </citation>
    <scope>NUCLEOTIDE SEQUENCE [LARGE SCALE GENOMIC DNA]</scope>
    <source>
        <strain evidence="3 4">HR-AS</strain>
    </source>
</reference>
<dbReference type="RefSeq" id="WP_109906133.1">
    <property type="nucleotide sequence ID" value="NZ_QGLE01000006.1"/>
</dbReference>
<evidence type="ECO:0000313" key="4">
    <source>
        <dbReference type="Proteomes" id="UP000245461"/>
    </source>
</evidence>
<dbReference type="EMBL" id="QGLE01000006">
    <property type="protein sequence ID" value="PWR22633.1"/>
    <property type="molecule type" value="Genomic_DNA"/>
</dbReference>
<evidence type="ECO:0000313" key="3">
    <source>
        <dbReference type="EMBL" id="PWR22633.1"/>
    </source>
</evidence>
<comment type="caution">
    <text evidence="3">The sequence shown here is derived from an EMBL/GenBank/DDBJ whole genome shotgun (WGS) entry which is preliminary data.</text>
</comment>
<dbReference type="AlphaFoldDB" id="A0A317EBE9"/>
<organism evidence="3 4">
    <name type="scientific">Zavarzinia aquatilis</name>
    <dbReference type="NCBI Taxonomy" id="2211142"/>
    <lineage>
        <taxon>Bacteria</taxon>
        <taxon>Pseudomonadati</taxon>
        <taxon>Pseudomonadota</taxon>
        <taxon>Alphaproteobacteria</taxon>
        <taxon>Rhodospirillales</taxon>
        <taxon>Zavarziniaceae</taxon>
        <taxon>Zavarzinia</taxon>
    </lineage>
</organism>
<dbReference type="Proteomes" id="UP000245461">
    <property type="component" value="Unassembled WGS sequence"/>
</dbReference>
<dbReference type="PANTHER" id="PTHR11712:SF336">
    <property type="entry name" value="3-OXOACYL-[ACYL-CARRIER-PROTEIN] SYNTHASE, MITOCHONDRIAL"/>
    <property type="match status" value="1"/>
</dbReference>
<dbReference type="GO" id="GO:0006633">
    <property type="term" value="P:fatty acid biosynthetic process"/>
    <property type="evidence" value="ECO:0007669"/>
    <property type="project" value="TreeGrafter"/>
</dbReference>
<dbReference type="SUPFAM" id="SSF53901">
    <property type="entry name" value="Thiolase-like"/>
    <property type="match status" value="2"/>
</dbReference>
<feature type="domain" description="Beta-ketoacyl synthase-like N-terminal" evidence="2">
    <location>
        <begin position="3"/>
        <end position="250"/>
    </location>
</feature>
<dbReference type="Gene3D" id="3.40.47.10">
    <property type="match status" value="1"/>
</dbReference>
<dbReference type="InterPro" id="IPR014030">
    <property type="entry name" value="Ketoacyl_synth_N"/>
</dbReference>
<dbReference type="PANTHER" id="PTHR11712">
    <property type="entry name" value="POLYKETIDE SYNTHASE-RELATED"/>
    <property type="match status" value="1"/>
</dbReference>
<dbReference type="InterPro" id="IPR000794">
    <property type="entry name" value="Beta-ketoacyl_synthase"/>
</dbReference>
<name>A0A317EBE9_9PROT</name>
<dbReference type="NCBIfam" id="NF005084">
    <property type="entry name" value="PRK06519.1"/>
    <property type="match status" value="1"/>
</dbReference>
<evidence type="ECO:0000256" key="1">
    <source>
        <dbReference type="ARBA" id="ARBA00022679"/>
    </source>
</evidence>
<keyword evidence="4" id="KW-1185">Reference proteome</keyword>
<accession>A0A317EBE9</accession>
<dbReference type="Pfam" id="PF00109">
    <property type="entry name" value="ketoacyl-synt"/>
    <property type="match status" value="1"/>
</dbReference>